<keyword evidence="2" id="KW-1185">Reference proteome</keyword>
<dbReference type="EMBL" id="VJXR01000020">
    <property type="protein sequence ID" value="TRW45597.1"/>
    <property type="molecule type" value="Genomic_DNA"/>
</dbReference>
<comment type="caution">
    <text evidence="1">The sequence shown here is derived from an EMBL/GenBank/DDBJ whole genome shotgun (WGS) entry which is preliminary data.</text>
</comment>
<name>A0A552WSA4_9MICO</name>
<proteinExistence type="predicted"/>
<evidence type="ECO:0008006" key="3">
    <source>
        <dbReference type="Google" id="ProtNLM"/>
    </source>
</evidence>
<dbReference type="AlphaFoldDB" id="A0A552WSA4"/>
<gene>
    <name evidence="1" type="ORF">FJ693_08675</name>
</gene>
<reference evidence="1 2" key="1">
    <citation type="submission" date="2019-07" db="EMBL/GenBank/DDBJ databases">
        <title>Georgenia wutianyii sp. nov. and Georgenia *** sp. nov. isolated from plateau pika (Ochotona curzoniae) in the Qinghai-Tibet plateau of China.</title>
        <authorList>
            <person name="Tian Z."/>
        </authorList>
    </citation>
    <scope>NUCLEOTIDE SEQUENCE [LARGE SCALE GENOMIC DNA]</scope>
    <source>
        <strain evidence="1 2">Z446</strain>
    </source>
</reference>
<dbReference type="Proteomes" id="UP000318693">
    <property type="component" value="Unassembled WGS sequence"/>
</dbReference>
<accession>A0A552WSA4</accession>
<protein>
    <recommendedName>
        <fullName evidence="3">DUF2384 domain-containing protein</fullName>
    </recommendedName>
</protein>
<evidence type="ECO:0000313" key="2">
    <source>
        <dbReference type="Proteomes" id="UP000318693"/>
    </source>
</evidence>
<organism evidence="1 2">
    <name type="scientific">Georgenia yuyongxinii</name>
    <dbReference type="NCBI Taxonomy" id="2589797"/>
    <lineage>
        <taxon>Bacteria</taxon>
        <taxon>Bacillati</taxon>
        <taxon>Actinomycetota</taxon>
        <taxon>Actinomycetes</taxon>
        <taxon>Micrococcales</taxon>
        <taxon>Bogoriellaceae</taxon>
        <taxon>Georgenia</taxon>
    </lineage>
</organism>
<evidence type="ECO:0000313" key="1">
    <source>
        <dbReference type="EMBL" id="TRW45597.1"/>
    </source>
</evidence>
<dbReference type="RefSeq" id="WP_143418142.1">
    <property type="nucleotide sequence ID" value="NZ_VJXR01000020.1"/>
</dbReference>
<sequence length="126" mass="13365">MEATAQMWERVRDDAGLLTAAEVAAFTGVTPSRAVEDAAAGHTLAVVIDGELLWPGSQFEADGTVAMIIRELIAVAEAHGYSRTGQVFWLYSPTTYLAGGRRPVEVLHPDPQAVLAAAAGNMGVEW</sequence>